<feature type="region of interest" description="Disordered" evidence="1">
    <location>
        <begin position="1"/>
        <end position="92"/>
    </location>
</feature>
<evidence type="ECO:0000256" key="1">
    <source>
        <dbReference type="SAM" id="MobiDB-lite"/>
    </source>
</evidence>
<feature type="compositionally biased region" description="Basic and acidic residues" evidence="1">
    <location>
        <begin position="1"/>
        <end position="12"/>
    </location>
</feature>
<keyword evidence="3" id="KW-1185">Reference proteome</keyword>
<accession>A0A8J2NHX3</accession>
<gene>
    <name evidence="2" type="ORF">AFUS01_LOCUS2633</name>
</gene>
<dbReference type="Proteomes" id="UP000708208">
    <property type="component" value="Unassembled WGS sequence"/>
</dbReference>
<evidence type="ECO:0000313" key="3">
    <source>
        <dbReference type="Proteomes" id="UP000708208"/>
    </source>
</evidence>
<feature type="compositionally biased region" description="Polar residues" evidence="1">
    <location>
        <begin position="13"/>
        <end position="28"/>
    </location>
</feature>
<evidence type="ECO:0000313" key="2">
    <source>
        <dbReference type="EMBL" id="CAG7678701.1"/>
    </source>
</evidence>
<dbReference type="EMBL" id="CAJVCH010015194">
    <property type="protein sequence ID" value="CAG7678701.1"/>
    <property type="molecule type" value="Genomic_DNA"/>
</dbReference>
<comment type="caution">
    <text evidence="2">The sequence shown here is derived from an EMBL/GenBank/DDBJ whole genome shotgun (WGS) entry which is preliminary data.</text>
</comment>
<name>A0A8J2NHX3_9HEXA</name>
<dbReference type="AlphaFoldDB" id="A0A8J2NHX3"/>
<reference evidence="2" key="1">
    <citation type="submission" date="2021-06" db="EMBL/GenBank/DDBJ databases">
        <authorList>
            <person name="Hodson N. C."/>
            <person name="Mongue J. A."/>
            <person name="Jaron S. K."/>
        </authorList>
    </citation>
    <scope>NUCLEOTIDE SEQUENCE</scope>
</reference>
<protein>
    <submittedName>
        <fullName evidence="2">Uncharacterized protein</fullName>
    </submittedName>
</protein>
<proteinExistence type="predicted"/>
<organism evidence="2 3">
    <name type="scientific">Allacma fusca</name>
    <dbReference type="NCBI Taxonomy" id="39272"/>
    <lineage>
        <taxon>Eukaryota</taxon>
        <taxon>Metazoa</taxon>
        <taxon>Ecdysozoa</taxon>
        <taxon>Arthropoda</taxon>
        <taxon>Hexapoda</taxon>
        <taxon>Collembola</taxon>
        <taxon>Symphypleona</taxon>
        <taxon>Sminthuridae</taxon>
        <taxon>Allacma</taxon>
    </lineage>
</organism>
<feature type="non-terminal residue" evidence="2">
    <location>
        <position position="92"/>
    </location>
</feature>
<sequence>MTPRVLSREKKSITPSVYSKRLTTSGRKSPTRSISTSPPPSVRSIGKNSTPGSDARASVSKDAPRSPSVDEISIHAPADPEINEILGARDVP</sequence>